<feature type="domain" description="Rhodanese" evidence="1">
    <location>
        <begin position="22"/>
        <end position="108"/>
    </location>
</feature>
<dbReference type="PANTHER" id="PTHR43031">
    <property type="entry name" value="FAD-DEPENDENT OXIDOREDUCTASE"/>
    <property type="match status" value="1"/>
</dbReference>
<gene>
    <name evidence="2" type="primary">pspE</name>
    <name evidence="2" type="ORF">AULFYP135_02364</name>
</gene>
<keyword evidence="2" id="KW-0808">Transferase</keyword>
<dbReference type="InterPro" id="IPR036873">
    <property type="entry name" value="Rhodanese-like_dom_sf"/>
</dbReference>
<dbReference type="Pfam" id="PF00581">
    <property type="entry name" value="Rhodanese"/>
    <property type="match status" value="1"/>
</dbReference>
<dbReference type="GO" id="GO:0004792">
    <property type="term" value="F:thiosulfate-cyanide sulfurtransferase activity"/>
    <property type="evidence" value="ECO:0007669"/>
    <property type="project" value="UniProtKB-EC"/>
</dbReference>
<dbReference type="PANTHER" id="PTHR43031:SF16">
    <property type="entry name" value="OXIDOREDUCTASE"/>
    <property type="match status" value="1"/>
</dbReference>
<dbReference type="Gene3D" id="3.40.250.10">
    <property type="entry name" value="Rhodanese-like domain"/>
    <property type="match status" value="1"/>
</dbReference>
<dbReference type="InterPro" id="IPR050229">
    <property type="entry name" value="GlpE_sulfurtransferase"/>
</dbReference>
<dbReference type="SMART" id="SM00450">
    <property type="entry name" value="RHOD"/>
    <property type="match status" value="1"/>
</dbReference>
<protein>
    <submittedName>
        <fullName evidence="2">Thiosulfate sulfurtransferase PspE</fullName>
        <ecNumber evidence="2">2.8.1.1</ecNumber>
    </submittedName>
</protein>
<dbReference type="EC" id="2.8.1.1" evidence="2"/>
<dbReference type="PROSITE" id="PS50206">
    <property type="entry name" value="RHODANESE_3"/>
    <property type="match status" value="1"/>
</dbReference>
<evidence type="ECO:0000313" key="2">
    <source>
        <dbReference type="EMBL" id="VYT26552.1"/>
    </source>
</evidence>
<dbReference type="AlphaFoldDB" id="A0A6N2VC87"/>
<dbReference type="InterPro" id="IPR001763">
    <property type="entry name" value="Rhodanese-like_dom"/>
</dbReference>
<name>A0A6N2VC87_9FIRM</name>
<dbReference type="SUPFAM" id="SSF52821">
    <property type="entry name" value="Rhodanese/Cell cycle control phosphatase"/>
    <property type="match status" value="1"/>
</dbReference>
<dbReference type="EMBL" id="CACRSL010000005">
    <property type="protein sequence ID" value="VYT26552.1"/>
    <property type="molecule type" value="Genomic_DNA"/>
</dbReference>
<sequence>MKQQQPCCQKLNAQQAKAILDSCQEVVLVDVRTQPEYEKAHIPGSVLLPEQEVRQLAPGIIPNLDAKVLVYCGTGKRSAKAAAELIRMGYRDVSDFGGLDQWTYGVTDQ</sequence>
<proteinExistence type="predicted"/>
<reference evidence="2" key="1">
    <citation type="submission" date="2019-11" db="EMBL/GenBank/DDBJ databases">
        <authorList>
            <person name="Feng L."/>
        </authorList>
    </citation>
    <scope>NUCLEOTIDE SEQUENCE</scope>
    <source>
        <strain evidence="2">AundefinedLFYP135</strain>
    </source>
</reference>
<dbReference type="CDD" id="cd00158">
    <property type="entry name" value="RHOD"/>
    <property type="match status" value="1"/>
</dbReference>
<organism evidence="2">
    <name type="scientific">uncultured Anaerotruncus sp</name>
    <dbReference type="NCBI Taxonomy" id="905011"/>
    <lineage>
        <taxon>Bacteria</taxon>
        <taxon>Bacillati</taxon>
        <taxon>Bacillota</taxon>
        <taxon>Clostridia</taxon>
        <taxon>Eubacteriales</taxon>
        <taxon>Oscillospiraceae</taxon>
        <taxon>Anaerotruncus</taxon>
        <taxon>environmental samples</taxon>
    </lineage>
</organism>
<evidence type="ECO:0000259" key="1">
    <source>
        <dbReference type="PROSITE" id="PS50206"/>
    </source>
</evidence>
<accession>A0A6N2VC87</accession>